<organism evidence="3 4">
    <name type="scientific">Candidatus Pristimantibacillus lignocellulolyticus</name>
    <dbReference type="NCBI Taxonomy" id="2994561"/>
    <lineage>
        <taxon>Bacteria</taxon>
        <taxon>Bacillati</taxon>
        <taxon>Bacillota</taxon>
        <taxon>Bacilli</taxon>
        <taxon>Bacillales</taxon>
        <taxon>Paenibacillaceae</taxon>
        <taxon>Candidatus Pristimantibacillus</taxon>
    </lineage>
</organism>
<comment type="similarity">
    <text evidence="1">To bacterial alkanal monooxygenase alpha and beta chains.</text>
</comment>
<gene>
    <name evidence="3" type="ORF">NAG76_12025</name>
</gene>
<dbReference type="SUPFAM" id="SSF51679">
    <property type="entry name" value="Bacterial luciferase-like"/>
    <property type="match status" value="1"/>
</dbReference>
<dbReference type="AlphaFoldDB" id="A0A9J6Z9J7"/>
<dbReference type="Pfam" id="PF00296">
    <property type="entry name" value="Bac_luciferase"/>
    <property type="match status" value="1"/>
</dbReference>
<evidence type="ECO:0000313" key="4">
    <source>
        <dbReference type="Proteomes" id="UP001056756"/>
    </source>
</evidence>
<dbReference type="InterPro" id="IPR050766">
    <property type="entry name" value="Bact_Lucif_Oxidored"/>
</dbReference>
<dbReference type="CDD" id="cd00347">
    <property type="entry name" value="Flavin_utilizing_monoxygenases"/>
    <property type="match status" value="1"/>
</dbReference>
<sequence>MKIGILDQGPVTKGHTPQQALQFIEELAILADSLGYSRMWMAEHHNTQWYVSTAPEILAAHLAAKTKQIRIGTGGIMMMHYSPFKMAEVFKTLAGLNPGRIDFGVGRAPGGDPVATRALAEGRSQMGMDMYEKLSTTLRLMSDRKPNSTIYDSVIASPTNINLPHAFLLGSTGNSAIQAGKMGVGYAFAHFFSGEMHKEVFEAYRSYFEPSYFMEKPLINVTYSATVAPTIDEAEFYAKPLDIWRLNFLKGQIGQILSPEEAAEVKFTEMDKMTVKQNRNIHLVGTAVQVADRLRADQEYFGFEEVMFNLNQHGQASRLQCVQLLAKELL</sequence>
<protein>
    <submittedName>
        <fullName evidence="3">LLM class flavin-dependent oxidoreductase</fullName>
    </submittedName>
</protein>
<proteinExistence type="predicted"/>
<dbReference type="PANTHER" id="PTHR30137:SF6">
    <property type="entry name" value="LUCIFERASE-LIKE MONOOXYGENASE"/>
    <property type="match status" value="1"/>
</dbReference>
<evidence type="ECO:0000259" key="2">
    <source>
        <dbReference type="Pfam" id="PF00296"/>
    </source>
</evidence>
<feature type="domain" description="Luciferase-like" evidence="2">
    <location>
        <begin position="1"/>
        <end position="300"/>
    </location>
</feature>
<dbReference type="InterPro" id="IPR019949">
    <property type="entry name" value="CmoO-like"/>
</dbReference>
<evidence type="ECO:0000256" key="1">
    <source>
        <dbReference type="ARBA" id="ARBA00007789"/>
    </source>
</evidence>
<dbReference type="NCBIfam" id="TIGR03558">
    <property type="entry name" value="oxido_grp_1"/>
    <property type="match status" value="1"/>
</dbReference>
<reference evidence="3" key="1">
    <citation type="submission" date="2022-05" db="EMBL/GenBank/DDBJ databases">
        <title>Novel bacterial taxa in a minimal lignocellulolytic consortium and its capacity to transform plastics disclosed by genome-resolved metagenomics.</title>
        <authorList>
            <person name="Rodriguez C.A.D."/>
            <person name="Diaz-Garcia L."/>
            <person name="Herrera K."/>
            <person name="Tarazona N.A."/>
            <person name="Sproer C."/>
            <person name="Overmann J."/>
            <person name="Jimenez D.J."/>
        </authorList>
    </citation>
    <scope>NUCLEOTIDE SEQUENCE</scope>
    <source>
        <strain evidence="3">MAG5</strain>
    </source>
</reference>
<dbReference type="GO" id="GO:0016705">
    <property type="term" value="F:oxidoreductase activity, acting on paired donors, with incorporation or reduction of molecular oxygen"/>
    <property type="evidence" value="ECO:0007669"/>
    <property type="project" value="InterPro"/>
</dbReference>
<dbReference type="Gene3D" id="3.20.20.30">
    <property type="entry name" value="Luciferase-like domain"/>
    <property type="match status" value="1"/>
</dbReference>
<dbReference type="GO" id="GO:0005829">
    <property type="term" value="C:cytosol"/>
    <property type="evidence" value="ECO:0007669"/>
    <property type="project" value="TreeGrafter"/>
</dbReference>
<dbReference type="KEGG" id="plig:NAG76_12025"/>
<dbReference type="InterPro" id="IPR011251">
    <property type="entry name" value="Luciferase-like_dom"/>
</dbReference>
<dbReference type="EMBL" id="CP097899">
    <property type="protein sequence ID" value="URN92624.1"/>
    <property type="molecule type" value="Genomic_DNA"/>
</dbReference>
<dbReference type="InterPro" id="IPR036661">
    <property type="entry name" value="Luciferase-like_sf"/>
</dbReference>
<dbReference type="Proteomes" id="UP001056756">
    <property type="component" value="Chromosome"/>
</dbReference>
<dbReference type="PANTHER" id="PTHR30137">
    <property type="entry name" value="LUCIFERASE-LIKE MONOOXYGENASE"/>
    <property type="match status" value="1"/>
</dbReference>
<name>A0A9J6Z9J7_9BACL</name>
<accession>A0A9J6Z9J7</accession>
<evidence type="ECO:0000313" key="3">
    <source>
        <dbReference type="EMBL" id="URN92624.1"/>
    </source>
</evidence>